<accession>A0ABM1YWD2</accession>
<dbReference type="Pfam" id="PF00665">
    <property type="entry name" value="rve"/>
    <property type="match status" value="1"/>
</dbReference>
<dbReference type="CDD" id="cd01647">
    <property type="entry name" value="RT_LTR"/>
    <property type="match status" value="1"/>
</dbReference>
<dbReference type="SUPFAM" id="SSF56672">
    <property type="entry name" value="DNA/RNA polymerases"/>
    <property type="match status" value="1"/>
</dbReference>
<dbReference type="InterPro" id="IPR041588">
    <property type="entry name" value="Integrase_H2C2"/>
</dbReference>
<proteinExistence type="predicted"/>
<dbReference type="Gene3D" id="3.30.420.10">
    <property type="entry name" value="Ribonuclease H-like superfamily/Ribonuclease H"/>
    <property type="match status" value="1"/>
</dbReference>
<dbReference type="InterPro" id="IPR001584">
    <property type="entry name" value="Integrase_cat-core"/>
</dbReference>
<evidence type="ECO:0000256" key="7">
    <source>
        <dbReference type="SAM" id="MobiDB-lite"/>
    </source>
</evidence>
<dbReference type="SUPFAM" id="SSF50630">
    <property type="entry name" value="Acid proteases"/>
    <property type="match status" value="1"/>
</dbReference>
<keyword evidence="11" id="KW-1185">Reference proteome</keyword>
<protein>
    <recommendedName>
        <fullName evidence="1">RNA-directed DNA polymerase</fullName>
        <ecNumber evidence="1">2.7.7.49</ecNumber>
    </recommendedName>
</protein>
<name>A0ABM1YWD2_AEDAL</name>
<evidence type="ECO:0000256" key="5">
    <source>
        <dbReference type="ARBA" id="ARBA00022759"/>
    </source>
</evidence>
<dbReference type="CDD" id="cd09274">
    <property type="entry name" value="RNase_HI_RT_Ty3"/>
    <property type="match status" value="1"/>
</dbReference>
<evidence type="ECO:0000256" key="2">
    <source>
        <dbReference type="ARBA" id="ARBA00022679"/>
    </source>
</evidence>
<dbReference type="InterPro" id="IPR043128">
    <property type="entry name" value="Rev_trsase/Diguanyl_cyclase"/>
</dbReference>
<evidence type="ECO:0000256" key="3">
    <source>
        <dbReference type="ARBA" id="ARBA00022695"/>
    </source>
</evidence>
<dbReference type="Proteomes" id="UP000069940">
    <property type="component" value="Unassembled WGS sequence"/>
</dbReference>
<evidence type="ECO:0000313" key="10">
    <source>
        <dbReference type="EnsemblMetazoa" id="AALFPA23_012693.P18292"/>
    </source>
</evidence>
<dbReference type="Pfam" id="PF17919">
    <property type="entry name" value="RT_RNaseH_2"/>
    <property type="match status" value="1"/>
</dbReference>
<feature type="region of interest" description="Disordered" evidence="7">
    <location>
        <begin position="1371"/>
        <end position="1414"/>
    </location>
</feature>
<feature type="region of interest" description="Disordered" evidence="7">
    <location>
        <begin position="218"/>
        <end position="266"/>
    </location>
</feature>
<dbReference type="Gene3D" id="1.10.340.70">
    <property type="match status" value="1"/>
</dbReference>
<reference evidence="11" key="1">
    <citation type="journal article" date="2015" name="Proc. Natl. Acad. Sci. U.S.A.">
        <title>Genome sequence of the Asian Tiger mosquito, Aedes albopictus, reveals insights into its biology, genetics, and evolution.</title>
        <authorList>
            <person name="Chen X.G."/>
            <person name="Jiang X."/>
            <person name="Gu J."/>
            <person name="Xu M."/>
            <person name="Wu Y."/>
            <person name="Deng Y."/>
            <person name="Zhang C."/>
            <person name="Bonizzoni M."/>
            <person name="Dermauw W."/>
            <person name="Vontas J."/>
            <person name="Armbruster P."/>
            <person name="Huang X."/>
            <person name="Yang Y."/>
            <person name="Zhang H."/>
            <person name="He W."/>
            <person name="Peng H."/>
            <person name="Liu Y."/>
            <person name="Wu K."/>
            <person name="Chen J."/>
            <person name="Lirakis M."/>
            <person name="Topalis P."/>
            <person name="Van Leeuwen T."/>
            <person name="Hall A.B."/>
            <person name="Jiang X."/>
            <person name="Thorpe C."/>
            <person name="Mueller R.L."/>
            <person name="Sun C."/>
            <person name="Waterhouse R.M."/>
            <person name="Yan G."/>
            <person name="Tu Z.J."/>
            <person name="Fang X."/>
            <person name="James A.A."/>
        </authorList>
    </citation>
    <scope>NUCLEOTIDE SEQUENCE [LARGE SCALE GENOMIC DNA]</scope>
    <source>
        <strain evidence="11">Foshan</strain>
    </source>
</reference>
<dbReference type="InterPro" id="IPR050951">
    <property type="entry name" value="Retrovirus_Pol_polyprotein"/>
</dbReference>
<keyword evidence="2" id="KW-0808">Transferase</keyword>
<dbReference type="Gene3D" id="3.30.70.270">
    <property type="match status" value="2"/>
</dbReference>
<dbReference type="InterPro" id="IPR000477">
    <property type="entry name" value="RT_dom"/>
</dbReference>
<evidence type="ECO:0000313" key="11">
    <source>
        <dbReference type="Proteomes" id="UP000069940"/>
    </source>
</evidence>
<keyword evidence="5" id="KW-0378">Hydrolase</keyword>
<dbReference type="Pfam" id="PF17921">
    <property type="entry name" value="Integrase_H2C2"/>
    <property type="match status" value="1"/>
</dbReference>
<dbReference type="Gene3D" id="2.40.70.10">
    <property type="entry name" value="Acid Proteases"/>
    <property type="match status" value="1"/>
</dbReference>
<dbReference type="PANTHER" id="PTHR37984">
    <property type="entry name" value="PROTEIN CBG26694"/>
    <property type="match status" value="1"/>
</dbReference>
<dbReference type="InterPro" id="IPR036397">
    <property type="entry name" value="RNaseH_sf"/>
</dbReference>
<dbReference type="EC" id="2.7.7.49" evidence="1"/>
<dbReference type="PROSITE" id="PS50994">
    <property type="entry name" value="INTEGRASE"/>
    <property type="match status" value="1"/>
</dbReference>
<feature type="domain" description="Integrase catalytic" evidence="9">
    <location>
        <begin position="1077"/>
        <end position="1233"/>
    </location>
</feature>
<evidence type="ECO:0000256" key="4">
    <source>
        <dbReference type="ARBA" id="ARBA00022722"/>
    </source>
</evidence>
<dbReference type="PANTHER" id="PTHR37984:SF5">
    <property type="entry name" value="PROTEIN NYNRIN-LIKE"/>
    <property type="match status" value="1"/>
</dbReference>
<keyword evidence="4" id="KW-0540">Nuclease</keyword>
<dbReference type="InterPro" id="IPR021109">
    <property type="entry name" value="Peptidase_aspartic_dom_sf"/>
</dbReference>
<dbReference type="InterPro" id="IPR012337">
    <property type="entry name" value="RNaseH-like_sf"/>
</dbReference>
<keyword evidence="6" id="KW-0511">Multifunctional enzyme</keyword>
<organism evidence="10 11">
    <name type="scientific">Aedes albopictus</name>
    <name type="common">Asian tiger mosquito</name>
    <name type="synonym">Stegomyia albopicta</name>
    <dbReference type="NCBI Taxonomy" id="7160"/>
    <lineage>
        <taxon>Eukaryota</taxon>
        <taxon>Metazoa</taxon>
        <taxon>Ecdysozoa</taxon>
        <taxon>Arthropoda</taxon>
        <taxon>Hexapoda</taxon>
        <taxon>Insecta</taxon>
        <taxon>Pterygota</taxon>
        <taxon>Neoptera</taxon>
        <taxon>Endopterygota</taxon>
        <taxon>Diptera</taxon>
        <taxon>Nematocera</taxon>
        <taxon>Culicoidea</taxon>
        <taxon>Culicidae</taxon>
        <taxon>Culicinae</taxon>
        <taxon>Aedini</taxon>
        <taxon>Aedes</taxon>
        <taxon>Stegomyia</taxon>
    </lineage>
</organism>
<dbReference type="Pfam" id="PF00078">
    <property type="entry name" value="RVT_1"/>
    <property type="match status" value="1"/>
</dbReference>
<dbReference type="EnsemblMetazoa" id="AALFPA23_012693.R18292">
    <property type="protein sequence ID" value="AALFPA23_012693.P18292"/>
    <property type="gene ID" value="AALFPA23_012693"/>
</dbReference>
<keyword evidence="5" id="KW-0255">Endonuclease</keyword>
<feature type="domain" description="Reverse transcriptase" evidence="8">
    <location>
        <begin position="532"/>
        <end position="710"/>
    </location>
</feature>
<dbReference type="PROSITE" id="PS50878">
    <property type="entry name" value="RT_POL"/>
    <property type="match status" value="1"/>
</dbReference>
<evidence type="ECO:0000259" key="8">
    <source>
        <dbReference type="PROSITE" id="PS50878"/>
    </source>
</evidence>
<dbReference type="Gene3D" id="3.10.10.10">
    <property type="entry name" value="HIV Type 1 Reverse Transcriptase, subunit A, domain 1"/>
    <property type="match status" value="1"/>
</dbReference>
<dbReference type="InterPro" id="IPR043502">
    <property type="entry name" value="DNA/RNA_pol_sf"/>
</dbReference>
<sequence>MAQSSAQSSLATNIEPYRKGAGFTEWAERLEYLFSINAVKEEHKKAYLATLGGPVVYSELKLLYPNTDLNTIAYRDMISKLKARFDKVAPDIIQRLNFNNRMQQKDESVEDFVLAVKLQAEFCTFGDYKSIAIRDRVIAGIRDKALQQRLLNEENLTLATAEKIIATWEVAGANSKGLADNNVGERIATIASDNKLDDKRLSKLEQLLATMRLARAENVDPGEGHSRGPVKSRLGYRQDTPRRQASYNERSGPYNPRMRGDWRGNRDKQKGHYADLICDFCGIKGHIKRKCFKLKNMKRDAVNFVDQQNPEPSKDDGWEELFNKLKADDSESEDDWDAGDFECMNVTSSKNNPCLIDVVVDGKNLQMEVDCGASVSVIGKNQFLDIFNKPLVQCERKLVVVNGDRLKIEGEANVLVEFRGTVKNLKILVLNSDYKFIPLMGRTWLDIFFPEWRNFFTNIGSIKSLWMDKAETTVNEIKQTFSNVFIKDFTQPIRGYEAELVLKSDVPIFKKAYTVPYRLRDKVLDYLNKLEEQNVITPVKTSEWASPVVIVTKKNNDIRLVIDCKVSINKVIIPNTYPLPTTQDLFAGLAGSKVFCSLDLEGAYTQLLLSDRSKKFMVINTIKGLYIYNRLPQGASSSASIFQQVMDQVLLGIEFVYCYLDDVLIAGSTIEECKERLLLVLQRLSDANIKVNLDKCRFFVTELDYLGHVISDKGLQPCAEKTLAIQQAKAPKNETELKSFLGLINYYNKFIPRLSVKLYHLYNLLKNKVKFVWDEHCNRAFEESKNLLINSQFLEFYDPKKPIVVVSDASSYGLGGVISHIIDGAEKPISFTSFSLNSAQRKYPILHLEALALVSTVKKFHKYLYGQKFQVFTDHKPLVGIFGKEGKNPIYVTRLQRFILELSIYEFEIQYRPSSQMGNADFCSRFPLEQMVSENLDAECVKSLNFGKELPIDYKIIAKWSKEDEFLQQVVSYLQKGWPRKLDKCFADIFANHKDLEIIEDCVLYQNRVVIPKGMQDKVLKLLHANHAGIVKMKQLARRNVYWFGINYDIEKFVSSCDVCGSMAIVPKPKVLSKWIPTTKPFSRIHIDFFYFEHHVFLLMVDSFSKWLEIEWMKNGTDASKVINKLVVFFARFGLPDMLVSDGGPPFNSGAFISFLERQGIKVFKSPPYHPSSNGQAERFVRTVKEVMKKFLLERDVMELELENQISLFLITYRNNCLTKDGDCPSERIFSYNPKTLIDLVHPKKHFKQYLQEQLPHDDTNIPNKDGKVHEGSNDPLANLTAGDELWYKNHNPHVKARWVKANFIKWRSRNILQVQIGNGPIMAHRDQVRRCNVDDRCRPNAVVILRRCDEEGAVTNELHNSREMARANVQPANADARIRRKRKHEDSVNEQQVMLRRSDRSKKPKRDEMYVYD</sequence>
<dbReference type="InterPro" id="IPR041577">
    <property type="entry name" value="RT_RNaseH_2"/>
</dbReference>
<evidence type="ECO:0000256" key="6">
    <source>
        <dbReference type="ARBA" id="ARBA00023268"/>
    </source>
</evidence>
<dbReference type="SUPFAM" id="SSF53098">
    <property type="entry name" value="Ribonuclease H-like"/>
    <property type="match status" value="1"/>
</dbReference>
<dbReference type="RefSeq" id="XP_062712909.1">
    <property type="nucleotide sequence ID" value="XM_062856925.1"/>
</dbReference>
<reference evidence="10" key="2">
    <citation type="submission" date="2025-05" db="UniProtKB">
        <authorList>
            <consortium name="EnsemblMetazoa"/>
        </authorList>
    </citation>
    <scope>IDENTIFICATION</scope>
    <source>
        <strain evidence="10">Foshan</strain>
    </source>
</reference>
<keyword evidence="3" id="KW-0548">Nucleotidyltransferase</keyword>
<dbReference type="GeneID" id="109425145"/>
<evidence type="ECO:0000256" key="1">
    <source>
        <dbReference type="ARBA" id="ARBA00012493"/>
    </source>
</evidence>
<evidence type="ECO:0000259" key="9">
    <source>
        <dbReference type="PROSITE" id="PS50994"/>
    </source>
</evidence>